<proteinExistence type="predicted"/>
<evidence type="ECO:0000313" key="1">
    <source>
        <dbReference type="EMBL" id="AYV84552.1"/>
    </source>
</evidence>
<organism evidence="1">
    <name type="scientific">Hyperionvirus sp</name>
    <dbReference type="NCBI Taxonomy" id="2487770"/>
    <lineage>
        <taxon>Viruses</taxon>
        <taxon>Varidnaviria</taxon>
        <taxon>Bamfordvirae</taxon>
        <taxon>Nucleocytoviricota</taxon>
        <taxon>Megaviricetes</taxon>
        <taxon>Imitervirales</taxon>
        <taxon>Mimiviridae</taxon>
        <taxon>Klosneuvirinae</taxon>
    </lineage>
</organism>
<sequence length="777" mass="92103">MDEVDKIKEDNPEKIKYETKLDGITSVVCKLNSVLNGDIYLKEIIYQKVIKSNKIILEGIHLFTIYVLYIISQDEHMPITETTIRRCMRYCLTNPNSSRSTGDIDEDDIIQHVKKIYFDFDIIGREDDFFDDSQGLMKGIEATADTYHTNLIMHIRTNFKRFQKRYLRHRLTKFLENYKDVENDAITFLLPALQQMINGNHKYSYRTEERRVRFNTLVIKYDLDSFGLIETLLLKEFIPFSINFADELPKVTDKEIYNYLSYFSYILKEFKEHDLKRFKLVPHFVPKIRYITFDARPLCAIYNSWKQTDINVKIFEKDYEKYFNEMFHIKKKYKKLLKKYPSVRSISTNGYTVSLRFQKITKKISVPKQPQPQKKEIECSPIIPKIKDLKTEYIKRMEINKEKHHHNDKTYRIPMSFDVKEYKADQSFLDNFDLGGGDPGNDFMLDISMKNGIHLNIHKNYYNNIAHIIRNKMLMDREIFKSEMNHIYSELALENIKTTDIRDYMSYVKVIRKNWNKIWEFSTKPQIFSLKFDSYIYKSKAISRIAKEIVGGLKDDKNIKDRHANYFDPIMFEENKEKVIMLSIGTGNGSGTISNTKGSGPKGPVKRLIKELAKYCVVVEVPEYNTSQLCSECDEFTTDVYGYKIPSENGRKKKDQNKMEKEVEKKEIGITIKATHRGRRTKEMLRDALGENGIKLDKKKIDRLKKDIKEYDKMAKKYNYYGKLYRLRRCAAKHYHNDRCILWERNKNASMNMIKMLENLLLRGTMGHFMKKRKKSG</sequence>
<reference evidence="1" key="1">
    <citation type="submission" date="2018-10" db="EMBL/GenBank/DDBJ databases">
        <title>Hidden diversity of soil giant viruses.</title>
        <authorList>
            <person name="Schulz F."/>
            <person name="Alteio L."/>
            <person name="Goudeau D."/>
            <person name="Ryan E.M."/>
            <person name="Malmstrom R.R."/>
            <person name="Blanchard J."/>
            <person name="Woyke T."/>
        </authorList>
    </citation>
    <scope>NUCLEOTIDE SEQUENCE</scope>
    <source>
        <strain evidence="1">HYV1</strain>
    </source>
</reference>
<dbReference type="EMBL" id="MK072411">
    <property type="protein sequence ID" value="AYV84552.1"/>
    <property type="molecule type" value="Genomic_DNA"/>
</dbReference>
<gene>
    <name evidence="1" type="ORF">Hyperionvirus29_5</name>
</gene>
<name>A0A3G5ABN5_9VIRU</name>
<protein>
    <submittedName>
        <fullName evidence="1">Uncharacterized protein</fullName>
    </submittedName>
</protein>
<accession>A0A3G5ABN5</accession>